<gene>
    <name evidence="6" type="ORF">BJ508DRAFT_320289</name>
</gene>
<dbReference type="GO" id="GO:0001228">
    <property type="term" value="F:DNA-binding transcription activator activity, RNA polymerase II-specific"/>
    <property type="evidence" value="ECO:0007669"/>
    <property type="project" value="TreeGrafter"/>
</dbReference>
<dbReference type="PANTHER" id="PTHR40621">
    <property type="entry name" value="TRANSCRIPTION FACTOR KAPC-RELATED"/>
    <property type="match status" value="1"/>
</dbReference>
<dbReference type="GO" id="GO:0090575">
    <property type="term" value="C:RNA polymerase II transcription regulator complex"/>
    <property type="evidence" value="ECO:0007669"/>
    <property type="project" value="TreeGrafter"/>
</dbReference>
<feature type="compositionally biased region" description="Low complexity" evidence="4">
    <location>
        <begin position="165"/>
        <end position="186"/>
    </location>
</feature>
<dbReference type="PROSITE" id="PS00036">
    <property type="entry name" value="BZIP_BASIC"/>
    <property type="match status" value="1"/>
</dbReference>
<feature type="domain" description="BZIP" evidence="5">
    <location>
        <begin position="46"/>
        <end position="60"/>
    </location>
</feature>
<accession>A0A3N4IQH6</accession>
<name>A0A3N4IQH6_ASCIM</name>
<comment type="subcellular location">
    <subcellularLocation>
        <location evidence="1">Nucleus</location>
    </subcellularLocation>
</comment>
<dbReference type="SUPFAM" id="SSF57959">
    <property type="entry name" value="Leucine zipper domain"/>
    <property type="match status" value="1"/>
</dbReference>
<dbReference type="OrthoDB" id="2285533at2759"/>
<dbReference type="InterPro" id="IPR050936">
    <property type="entry name" value="AP-1-like"/>
</dbReference>
<dbReference type="InterPro" id="IPR004827">
    <property type="entry name" value="bZIP"/>
</dbReference>
<organism evidence="6 7">
    <name type="scientific">Ascobolus immersus RN42</name>
    <dbReference type="NCBI Taxonomy" id="1160509"/>
    <lineage>
        <taxon>Eukaryota</taxon>
        <taxon>Fungi</taxon>
        <taxon>Dikarya</taxon>
        <taxon>Ascomycota</taxon>
        <taxon>Pezizomycotina</taxon>
        <taxon>Pezizomycetes</taxon>
        <taxon>Pezizales</taxon>
        <taxon>Ascobolaceae</taxon>
        <taxon>Ascobolus</taxon>
    </lineage>
</organism>
<reference evidence="6 7" key="1">
    <citation type="journal article" date="2018" name="Nat. Ecol. Evol.">
        <title>Pezizomycetes genomes reveal the molecular basis of ectomycorrhizal truffle lifestyle.</title>
        <authorList>
            <person name="Murat C."/>
            <person name="Payen T."/>
            <person name="Noel B."/>
            <person name="Kuo A."/>
            <person name="Morin E."/>
            <person name="Chen J."/>
            <person name="Kohler A."/>
            <person name="Krizsan K."/>
            <person name="Balestrini R."/>
            <person name="Da Silva C."/>
            <person name="Montanini B."/>
            <person name="Hainaut M."/>
            <person name="Levati E."/>
            <person name="Barry K.W."/>
            <person name="Belfiori B."/>
            <person name="Cichocki N."/>
            <person name="Clum A."/>
            <person name="Dockter R.B."/>
            <person name="Fauchery L."/>
            <person name="Guy J."/>
            <person name="Iotti M."/>
            <person name="Le Tacon F."/>
            <person name="Lindquist E.A."/>
            <person name="Lipzen A."/>
            <person name="Malagnac F."/>
            <person name="Mello A."/>
            <person name="Molinier V."/>
            <person name="Miyauchi S."/>
            <person name="Poulain J."/>
            <person name="Riccioni C."/>
            <person name="Rubini A."/>
            <person name="Sitrit Y."/>
            <person name="Splivallo R."/>
            <person name="Traeger S."/>
            <person name="Wang M."/>
            <person name="Zifcakova L."/>
            <person name="Wipf D."/>
            <person name="Zambonelli A."/>
            <person name="Paolocci F."/>
            <person name="Nowrousian M."/>
            <person name="Ottonello S."/>
            <person name="Baldrian P."/>
            <person name="Spatafora J.W."/>
            <person name="Henrissat B."/>
            <person name="Nagy L.G."/>
            <person name="Aury J.M."/>
            <person name="Wincker P."/>
            <person name="Grigoriev I.V."/>
            <person name="Bonfante P."/>
            <person name="Martin F.M."/>
        </authorList>
    </citation>
    <scope>NUCLEOTIDE SEQUENCE [LARGE SCALE GENOMIC DNA]</scope>
    <source>
        <strain evidence="6 7">RN42</strain>
    </source>
</reference>
<protein>
    <recommendedName>
        <fullName evidence="5">BZIP domain-containing protein</fullName>
    </recommendedName>
</protein>
<sequence length="255" mass="27595">MAAVKDSPPPAAAASPTGSTPEFVEQFPPQKRKGGRKPVYATQEERKQRNRAAQAAFRERRTEYMKKLETTIKENEETLSNLSNTARLAQETVLMLRYKNSLLERILLEKGIDVKAELEAFGNTYDTPVTSAPTSMGGPLSINGHTAPILGQPMFKTPDNNPFKVSPSLAPASLSHSSSPTASSAVPTPPDNSQMSYSPRPNILSNDYSSPHPGSFMTSGFSNGFRNSLGGDDLGKYPLVAFGYDPFPVELCILG</sequence>
<feature type="coiled-coil region" evidence="3">
    <location>
        <begin position="65"/>
        <end position="92"/>
    </location>
</feature>
<feature type="region of interest" description="Disordered" evidence="4">
    <location>
        <begin position="154"/>
        <end position="209"/>
    </location>
</feature>
<dbReference type="Gene3D" id="1.20.5.170">
    <property type="match status" value="1"/>
</dbReference>
<dbReference type="CDD" id="cd14688">
    <property type="entry name" value="bZIP_YAP"/>
    <property type="match status" value="1"/>
</dbReference>
<evidence type="ECO:0000313" key="6">
    <source>
        <dbReference type="EMBL" id="RPA88189.1"/>
    </source>
</evidence>
<evidence type="ECO:0000313" key="7">
    <source>
        <dbReference type="Proteomes" id="UP000275078"/>
    </source>
</evidence>
<keyword evidence="3" id="KW-0175">Coiled coil</keyword>
<dbReference type="EMBL" id="ML119645">
    <property type="protein sequence ID" value="RPA88189.1"/>
    <property type="molecule type" value="Genomic_DNA"/>
</dbReference>
<evidence type="ECO:0000256" key="4">
    <source>
        <dbReference type="SAM" id="MobiDB-lite"/>
    </source>
</evidence>
<dbReference type="AlphaFoldDB" id="A0A3N4IQH6"/>
<evidence type="ECO:0000256" key="3">
    <source>
        <dbReference type="SAM" id="Coils"/>
    </source>
</evidence>
<keyword evidence="7" id="KW-1185">Reference proteome</keyword>
<evidence type="ECO:0000256" key="2">
    <source>
        <dbReference type="ARBA" id="ARBA00023242"/>
    </source>
</evidence>
<dbReference type="GO" id="GO:0000976">
    <property type="term" value="F:transcription cis-regulatory region binding"/>
    <property type="evidence" value="ECO:0007669"/>
    <property type="project" value="InterPro"/>
</dbReference>
<proteinExistence type="predicted"/>
<evidence type="ECO:0000259" key="5">
    <source>
        <dbReference type="PROSITE" id="PS00036"/>
    </source>
</evidence>
<feature type="region of interest" description="Disordered" evidence="4">
    <location>
        <begin position="1"/>
        <end position="54"/>
    </location>
</feature>
<evidence type="ECO:0000256" key="1">
    <source>
        <dbReference type="ARBA" id="ARBA00004123"/>
    </source>
</evidence>
<keyword evidence="2" id="KW-0539">Nucleus</keyword>
<dbReference type="PANTHER" id="PTHR40621:SF9">
    <property type="entry name" value="MEAB PROTEIN"/>
    <property type="match status" value="1"/>
</dbReference>
<feature type="compositionally biased region" description="Polar residues" evidence="4">
    <location>
        <begin position="191"/>
        <end position="209"/>
    </location>
</feature>
<dbReference type="InterPro" id="IPR046347">
    <property type="entry name" value="bZIP_sf"/>
</dbReference>
<dbReference type="Proteomes" id="UP000275078">
    <property type="component" value="Unassembled WGS sequence"/>
</dbReference>